<accession>A0A8J7M3R5</accession>
<keyword evidence="1" id="KW-0812">Transmembrane</keyword>
<evidence type="ECO:0000313" key="2">
    <source>
        <dbReference type="EMBL" id="MBK0397806.1"/>
    </source>
</evidence>
<gene>
    <name evidence="2" type="ORF">H0I76_01270</name>
</gene>
<feature type="transmembrane region" description="Helical" evidence="1">
    <location>
        <begin position="32"/>
        <end position="53"/>
    </location>
</feature>
<dbReference type="AlphaFoldDB" id="A0A8J7M3R5"/>
<keyword evidence="1" id="KW-0472">Membrane</keyword>
<dbReference type="RefSeq" id="WP_200605970.1">
    <property type="nucleotide sequence ID" value="NZ_JAEHHL010000001.1"/>
</dbReference>
<sequence>MTHVKVARLWCGYRTNGEKKNDLPGRERMLDVMYYSAAALGITLYAAVMAIAFV</sequence>
<reference evidence="2" key="1">
    <citation type="submission" date="2020-12" db="EMBL/GenBank/DDBJ databases">
        <title>Bacterial taxonomy.</title>
        <authorList>
            <person name="Pan X."/>
        </authorList>
    </citation>
    <scope>NUCLEOTIDE SEQUENCE</scope>
    <source>
        <strain evidence="2">M0105</strain>
    </source>
</reference>
<dbReference type="Proteomes" id="UP000655420">
    <property type="component" value="Unassembled WGS sequence"/>
</dbReference>
<keyword evidence="1" id="KW-1133">Transmembrane helix</keyword>
<name>A0A8J7M3R5_9RHOB</name>
<keyword evidence="3" id="KW-1185">Reference proteome</keyword>
<evidence type="ECO:0000313" key="3">
    <source>
        <dbReference type="Proteomes" id="UP000655420"/>
    </source>
</evidence>
<comment type="caution">
    <text evidence="2">The sequence shown here is derived from an EMBL/GenBank/DDBJ whole genome shotgun (WGS) entry which is preliminary data.</text>
</comment>
<evidence type="ECO:0000256" key="1">
    <source>
        <dbReference type="SAM" id="Phobius"/>
    </source>
</evidence>
<protein>
    <submittedName>
        <fullName evidence="2">Uncharacterized protein</fullName>
    </submittedName>
</protein>
<organism evidence="2 3">
    <name type="scientific">Thermohalobaculum xanthum</name>
    <dbReference type="NCBI Taxonomy" id="2753746"/>
    <lineage>
        <taxon>Bacteria</taxon>
        <taxon>Pseudomonadati</taxon>
        <taxon>Pseudomonadota</taxon>
        <taxon>Alphaproteobacteria</taxon>
        <taxon>Rhodobacterales</taxon>
        <taxon>Paracoccaceae</taxon>
        <taxon>Thermohalobaculum</taxon>
    </lineage>
</organism>
<dbReference type="EMBL" id="JAEHHL010000001">
    <property type="protein sequence ID" value="MBK0397806.1"/>
    <property type="molecule type" value="Genomic_DNA"/>
</dbReference>
<proteinExistence type="predicted"/>